<keyword evidence="2" id="KW-1185">Reference proteome</keyword>
<dbReference type="AlphaFoldDB" id="R4WJY8"/>
<accession>R4WJY8</accession>
<dbReference type="HOGENOM" id="CLU_2785859_0_0_4"/>
<gene>
    <name evidence="1" type="ORF">BRPE64_BCDS01770</name>
</gene>
<dbReference type="PATRIC" id="fig|758793.3.peg.3084"/>
<evidence type="ECO:0000313" key="1">
    <source>
        <dbReference type="EMBL" id="BAN24838.1"/>
    </source>
</evidence>
<dbReference type="KEGG" id="buo:BRPE64_BCDS01770"/>
<proteinExistence type="predicted"/>
<organism evidence="1 2">
    <name type="scientific">Caballeronia insecticola</name>
    <dbReference type="NCBI Taxonomy" id="758793"/>
    <lineage>
        <taxon>Bacteria</taxon>
        <taxon>Pseudomonadati</taxon>
        <taxon>Pseudomonadota</taxon>
        <taxon>Betaproteobacteria</taxon>
        <taxon>Burkholderiales</taxon>
        <taxon>Burkholderiaceae</taxon>
        <taxon>Caballeronia</taxon>
    </lineage>
</organism>
<reference evidence="1 2" key="2">
    <citation type="journal article" date="2018" name="Int. J. Syst. Evol. Microbiol.">
        <title>Burkholderia insecticola sp. nov., a gut symbiotic bacterium of the bean bug Riptortus pedestris.</title>
        <authorList>
            <person name="Takeshita K."/>
            <person name="Tamaki H."/>
            <person name="Ohbayashi T."/>
            <person name="Meng X.-Y."/>
            <person name="Sone T."/>
            <person name="Mitani Y."/>
            <person name="Peeters C."/>
            <person name="Kikuchi Y."/>
            <person name="Vandamme P."/>
        </authorList>
    </citation>
    <scope>NUCLEOTIDE SEQUENCE [LARGE SCALE GENOMIC DNA]</scope>
    <source>
        <strain evidence="1">RPE64</strain>
    </source>
</reference>
<reference evidence="1 2" key="1">
    <citation type="journal article" date="2013" name="Genome Announc.">
        <title>Complete Genome Sequence of Burkholderia sp. Strain RPE64, Bacterial Symbiont of the Bean Bug Riptortus pedestris.</title>
        <authorList>
            <person name="Shibata T.F."/>
            <person name="Maeda T."/>
            <person name="Nikoh N."/>
            <person name="Yamaguchi K."/>
            <person name="Oshima K."/>
            <person name="Hattori M."/>
            <person name="Nishiyama T."/>
            <person name="Hasebe M."/>
            <person name="Fukatsu T."/>
            <person name="Kikuchi Y."/>
            <person name="Shigenobu S."/>
        </authorList>
    </citation>
    <scope>NUCLEOTIDE SEQUENCE [LARGE SCALE GENOMIC DNA]</scope>
</reference>
<name>R4WJY8_9BURK</name>
<dbReference type="EMBL" id="AP013059">
    <property type="protein sequence ID" value="BAN24838.1"/>
    <property type="molecule type" value="Genomic_DNA"/>
</dbReference>
<dbReference type="Proteomes" id="UP000013966">
    <property type="component" value="Chromosome 2"/>
</dbReference>
<dbReference type="STRING" id="758793.BRPE64_BCDS01770"/>
<sequence>MLRRREVNSGHHESLRSRAFRLSVRVACLIQGGTALGTYSWVYEIRRTRDESQFRDTENETHCFARGV</sequence>
<protein>
    <submittedName>
        <fullName evidence="1">Uncharacterized protein</fullName>
    </submittedName>
</protein>
<evidence type="ECO:0000313" key="2">
    <source>
        <dbReference type="Proteomes" id="UP000013966"/>
    </source>
</evidence>